<sequence length="61" mass="7114">MTLEKQKASIHEEKEVLKVVDESMEKEEPNRSIDEITKLVPDLESYIFECTIISSQNCKKE</sequence>
<dbReference type="AlphaFoldDB" id="A0A9D3WEW2"/>
<name>A0A9D3WEW2_9ROSI</name>
<dbReference type="EMBL" id="JAIQCV010000002">
    <property type="protein sequence ID" value="KAH1122033.1"/>
    <property type="molecule type" value="Genomic_DNA"/>
</dbReference>
<comment type="caution">
    <text evidence="1">The sequence shown here is derived from an EMBL/GenBank/DDBJ whole genome shotgun (WGS) entry which is preliminary data.</text>
</comment>
<evidence type="ECO:0000313" key="1">
    <source>
        <dbReference type="EMBL" id="KAH1122033.1"/>
    </source>
</evidence>
<organism evidence="1 2">
    <name type="scientific">Gossypium stocksii</name>
    <dbReference type="NCBI Taxonomy" id="47602"/>
    <lineage>
        <taxon>Eukaryota</taxon>
        <taxon>Viridiplantae</taxon>
        <taxon>Streptophyta</taxon>
        <taxon>Embryophyta</taxon>
        <taxon>Tracheophyta</taxon>
        <taxon>Spermatophyta</taxon>
        <taxon>Magnoliopsida</taxon>
        <taxon>eudicotyledons</taxon>
        <taxon>Gunneridae</taxon>
        <taxon>Pentapetalae</taxon>
        <taxon>rosids</taxon>
        <taxon>malvids</taxon>
        <taxon>Malvales</taxon>
        <taxon>Malvaceae</taxon>
        <taxon>Malvoideae</taxon>
        <taxon>Gossypium</taxon>
    </lineage>
</organism>
<dbReference type="Proteomes" id="UP000828251">
    <property type="component" value="Unassembled WGS sequence"/>
</dbReference>
<reference evidence="1 2" key="1">
    <citation type="journal article" date="2021" name="Plant Biotechnol. J.">
        <title>Multi-omics assisted identification of the key and species-specific regulatory components of drought-tolerant mechanisms in Gossypium stocksii.</title>
        <authorList>
            <person name="Yu D."/>
            <person name="Ke L."/>
            <person name="Zhang D."/>
            <person name="Wu Y."/>
            <person name="Sun Y."/>
            <person name="Mei J."/>
            <person name="Sun J."/>
            <person name="Sun Y."/>
        </authorList>
    </citation>
    <scope>NUCLEOTIDE SEQUENCE [LARGE SCALE GENOMIC DNA]</scope>
    <source>
        <strain evidence="2">cv. E1</strain>
        <tissue evidence="1">Leaf</tissue>
    </source>
</reference>
<gene>
    <name evidence="1" type="ORF">J1N35_005193</name>
</gene>
<protein>
    <submittedName>
        <fullName evidence="1">Uncharacterized protein</fullName>
    </submittedName>
</protein>
<keyword evidence="2" id="KW-1185">Reference proteome</keyword>
<proteinExistence type="predicted"/>
<accession>A0A9D3WEW2</accession>
<evidence type="ECO:0000313" key="2">
    <source>
        <dbReference type="Proteomes" id="UP000828251"/>
    </source>
</evidence>